<keyword evidence="14" id="KW-0119">Carbohydrate metabolism</keyword>
<evidence type="ECO:0000256" key="13">
    <source>
        <dbReference type="ARBA" id="ARBA00023180"/>
    </source>
</evidence>
<evidence type="ECO:0000256" key="22">
    <source>
        <dbReference type="SAM" id="SignalP"/>
    </source>
</evidence>
<evidence type="ECO:0000313" key="23">
    <source>
        <dbReference type="EMBL" id="QPH12219.1"/>
    </source>
</evidence>
<dbReference type="GO" id="GO:0005886">
    <property type="term" value="C:plasma membrane"/>
    <property type="evidence" value="ECO:0007669"/>
    <property type="project" value="UniProtKB-SubCell"/>
</dbReference>
<name>A0A7U3Q0L8_EPIFF</name>
<dbReference type="FunFam" id="3.20.20.80:FF:000233">
    <property type="entry name" value="Probable glucan endo-1,3-beta-glucosidase eglC"/>
    <property type="match status" value="1"/>
</dbReference>
<dbReference type="GO" id="GO:0042973">
    <property type="term" value="F:glucan endo-1,3-beta-D-glucosidase activity"/>
    <property type="evidence" value="ECO:0007669"/>
    <property type="project" value="UniProtKB-EC"/>
</dbReference>
<evidence type="ECO:0000256" key="20">
    <source>
        <dbReference type="ARBA" id="ARBA00032906"/>
    </source>
</evidence>
<keyword evidence="9" id="KW-0336">GPI-anchor</keyword>
<comment type="similarity">
    <text evidence="4">Belongs to the glycosyl hydrolase 17 family.</text>
</comment>
<evidence type="ECO:0000256" key="9">
    <source>
        <dbReference type="ARBA" id="ARBA00022622"/>
    </source>
</evidence>
<evidence type="ECO:0000256" key="3">
    <source>
        <dbReference type="ARBA" id="ARBA00004609"/>
    </source>
</evidence>
<evidence type="ECO:0000256" key="5">
    <source>
        <dbReference type="ARBA" id="ARBA00012780"/>
    </source>
</evidence>
<feature type="compositionally biased region" description="Low complexity" evidence="21">
    <location>
        <begin position="321"/>
        <end position="393"/>
    </location>
</feature>
<organism evidence="23 24">
    <name type="scientific">Epichloe festucae (strain Fl1)</name>
    <dbReference type="NCBI Taxonomy" id="877507"/>
    <lineage>
        <taxon>Eukaryota</taxon>
        <taxon>Fungi</taxon>
        <taxon>Dikarya</taxon>
        <taxon>Ascomycota</taxon>
        <taxon>Pezizomycotina</taxon>
        <taxon>Sordariomycetes</taxon>
        <taxon>Hypocreomycetidae</taxon>
        <taxon>Hypocreales</taxon>
        <taxon>Clavicipitaceae</taxon>
        <taxon>Epichloe</taxon>
    </lineage>
</organism>
<keyword evidence="7" id="KW-0134">Cell wall</keyword>
<keyword evidence="11" id="KW-0378">Hydrolase</keyword>
<keyword evidence="8" id="KW-0964">Secreted</keyword>
<evidence type="ECO:0000256" key="8">
    <source>
        <dbReference type="ARBA" id="ARBA00022525"/>
    </source>
</evidence>
<dbReference type="GO" id="GO:0071555">
    <property type="term" value="P:cell wall organization"/>
    <property type="evidence" value="ECO:0007669"/>
    <property type="project" value="UniProtKB-KW"/>
</dbReference>
<evidence type="ECO:0000256" key="15">
    <source>
        <dbReference type="ARBA" id="ARBA00023288"/>
    </source>
</evidence>
<dbReference type="AlphaFoldDB" id="A0A7U3Q0L8"/>
<evidence type="ECO:0000256" key="1">
    <source>
        <dbReference type="ARBA" id="ARBA00000382"/>
    </source>
</evidence>
<comment type="catalytic activity">
    <reaction evidence="1">
        <text>Hydrolysis of (1-&gt;3)-beta-D-glucosidic linkages in (1-&gt;3)-beta-D-glucans.</text>
        <dbReference type="EC" id="3.2.1.39"/>
    </reaction>
</comment>
<evidence type="ECO:0000256" key="18">
    <source>
        <dbReference type="ARBA" id="ARBA00025152"/>
    </source>
</evidence>
<gene>
    <name evidence="23" type="ORF">C2857_004323</name>
</gene>
<dbReference type="InterPro" id="IPR017853">
    <property type="entry name" value="GH"/>
</dbReference>
<keyword evidence="12" id="KW-0472">Membrane</keyword>
<comment type="subcellular location">
    <subcellularLocation>
        <location evidence="3">Cell membrane</location>
        <topology evidence="3">Lipid-anchor</topology>
        <topology evidence="3">GPI-anchor</topology>
    </subcellularLocation>
    <subcellularLocation>
        <location evidence="2">Secreted</location>
        <location evidence="2">Cell wall</location>
    </subcellularLocation>
</comment>
<keyword evidence="15" id="KW-0449">Lipoprotein</keyword>
<feature type="chain" id="PRO_5034717725" description="Probable glucan endo-1,3-beta-glucosidase eglC" evidence="22">
    <location>
        <begin position="18"/>
        <end position="461"/>
    </location>
</feature>
<evidence type="ECO:0000313" key="24">
    <source>
        <dbReference type="Proteomes" id="UP000594364"/>
    </source>
</evidence>
<keyword evidence="24" id="KW-1185">Reference proteome</keyword>
<evidence type="ECO:0000256" key="12">
    <source>
        <dbReference type="ARBA" id="ARBA00023136"/>
    </source>
</evidence>
<dbReference type="GO" id="GO:0009277">
    <property type="term" value="C:fungal-type cell wall"/>
    <property type="evidence" value="ECO:0007669"/>
    <property type="project" value="TreeGrafter"/>
</dbReference>
<proteinExistence type="inferred from homology"/>
<dbReference type="Proteomes" id="UP000594364">
    <property type="component" value="Chromosome 5"/>
</dbReference>
<dbReference type="EMBL" id="CP031389">
    <property type="protein sequence ID" value="QPH12219.1"/>
    <property type="molecule type" value="Genomic_DNA"/>
</dbReference>
<keyword evidence="13" id="KW-0325">Glycoprotein</keyword>
<keyword evidence="16" id="KW-0961">Cell wall biogenesis/degradation</keyword>
<feature type="region of interest" description="Disordered" evidence="21">
    <location>
        <begin position="314"/>
        <end position="415"/>
    </location>
</feature>
<dbReference type="GO" id="GO:0005576">
    <property type="term" value="C:extracellular region"/>
    <property type="evidence" value="ECO:0007669"/>
    <property type="project" value="TreeGrafter"/>
</dbReference>
<sequence length="461" mass="47662">MPSRLFTLAAAISGASAAFNGFNYGNKFTDGRIKVESDFEAEFKTAQGLEGTDGKFTSARLYTMIQAGTPNNQPIAAIPAAIKTKTSLLFGLWASAGQEAFNQELAALKNTIDQYCQQLDGLVAGISVGSEDLYRISPTGQKNSPDPGAAPDVLVKYIKEVRDTIKGSCLEKAPIGHVDTWNAYSNETNQPVIDALDWVGMDTYPYYENTKPNGIENGAQLFQDALDKVKKVSGGKPIYITETGWPVSGPTENKAVPGTKDAQTYWREVGCPMFDNTNVWWFTLQDGAPTMPSPAFGVIGSTLTTKPLYDLSCKGHETKPAARSSGAASSQSESASASTSDAQKQKPTTAASQPASSAQPSTNGTAASSQSKSQQSQSQSQSQGQGQTSQAATVAPPATSLNNGPGGGGIATTIDGGSASVAPTAGTGTTSSSVTVPTNAGSHLKAFAGVAAGVVMAAAAL</sequence>
<evidence type="ECO:0000256" key="14">
    <source>
        <dbReference type="ARBA" id="ARBA00023277"/>
    </source>
</evidence>
<evidence type="ECO:0000256" key="16">
    <source>
        <dbReference type="ARBA" id="ARBA00023316"/>
    </source>
</evidence>
<dbReference type="GO" id="GO:0098552">
    <property type="term" value="C:side of membrane"/>
    <property type="evidence" value="ECO:0007669"/>
    <property type="project" value="UniProtKB-KW"/>
</dbReference>
<dbReference type="GO" id="GO:0000272">
    <property type="term" value="P:polysaccharide catabolic process"/>
    <property type="evidence" value="ECO:0007669"/>
    <property type="project" value="UniProtKB-KW"/>
</dbReference>
<evidence type="ECO:0000256" key="21">
    <source>
        <dbReference type="SAM" id="MobiDB-lite"/>
    </source>
</evidence>
<evidence type="ECO:0000256" key="11">
    <source>
        <dbReference type="ARBA" id="ARBA00022801"/>
    </source>
</evidence>
<dbReference type="Gene3D" id="3.20.20.80">
    <property type="entry name" value="Glycosidases"/>
    <property type="match status" value="1"/>
</dbReference>
<dbReference type="PANTHER" id="PTHR16631">
    <property type="entry name" value="GLUCAN 1,3-BETA-GLUCOSIDASE"/>
    <property type="match status" value="1"/>
</dbReference>
<dbReference type="InterPro" id="IPR050732">
    <property type="entry name" value="Beta-glucan_modifiers"/>
</dbReference>
<reference evidence="23 24" key="1">
    <citation type="journal article" date="2018" name="PLoS Genet.">
        <title>Repeat elements organise 3D genome structure and mediate transcription in the filamentous fungus Epichloe festucae.</title>
        <authorList>
            <person name="Winter D.J."/>
            <person name="Ganley A.R.D."/>
            <person name="Young C.A."/>
            <person name="Liachko I."/>
            <person name="Schardl C.L."/>
            <person name="Dupont P.Y."/>
            <person name="Berry D."/>
            <person name="Ram A."/>
            <person name="Scott B."/>
            <person name="Cox M.P."/>
        </authorList>
    </citation>
    <scope>NUCLEOTIDE SEQUENCE [LARGE SCALE GENOMIC DNA]</scope>
    <source>
        <strain evidence="23 24">Fl1</strain>
    </source>
</reference>
<evidence type="ECO:0000256" key="7">
    <source>
        <dbReference type="ARBA" id="ARBA00022512"/>
    </source>
</evidence>
<dbReference type="SUPFAM" id="SSF51445">
    <property type="entry name" value="(Trans)glycosidases"/>
    <property type="match status" value="1"/>
</dbReference>
<dbReference type="PANTHER" id="PTHR16631:SF13">
    <property type="entry name" value="GLUCAN ENDO-1,3-BETA-GLUCOSIDASE EGLC-RELATED"/>
    <property type="match status" value="1"/>
</dbReference>
<evidence type="ECO:0000256" key="10">
    <source>
        <dbReference type="ARBA" id="ARBA00022729"/>
    </source>
</evidence>
<keyword evidence="10 22" id="KW-0732">Signal</keyword>
<dbReference type="OrthoDB" id="77201at2759"/>
<comment type="function">
    <text evidence="18">Glucanases play a role in cell expansion during growth, in cell-cell fusion during mating, and in spore release during sporulation. This enzyme may be involved in beta-glucan degradation and also function biosynthetically as a transglycosylase.</text>
</comment>
<protein>
    <recommendedName>
        <fullName evidence="6">Probable glucan endo-1,3-beta-glucosidase eglC</fullName>
        <ecNumber evidence="5">3.2.1.39</ecNumber>
    </recommendedName>
    <alternativeName>
        <fullName evidence="19">Endo-1,3-beta-glucanase eglC</fullName>
    </alternativeName>
    <alternativeName>
        <fullName evidence="20">Laminarinase eglC</fullName>
    </alternativeName>
</protein>
<evidence type="ECO:0000256" key="19">
    <source>
        <dbReference type="ARBA" id="ARBA00032134"/>
    </source>
</evidence>
<evidence type="ECO:0000256" key="17">
    <source>
        <dbReference type="ARBA" id="ARBA00023326"/>
    </source>
</evidence>
<dbReference type="EC" id="3.2.1.39" evidence="5"/>
<dbReference type="GO" id="GO:0009986">
    <property type="term" value="C:cell surface"/>
    <property type="evidence" value="ECO:0007669"/>
    <property type="project" value="TreeGrafter"/>
</dbReference>
<keyword evidence="17" id="KW-0624">Polysaccharide degradation</keyword>
<evidence type="ECO:0000256" key="4">
    <source>
        <dbReference type="ARBA" id="ARBA00008773"/>
    </source>
</evidence>
<accession>A0A7U3Q0L8</accession>
<feature type="signal peptide" evidence="22">
    <location>
        <begin position="1"/>
        <end position="17"/>
    </location>
</feature>
<evidence type="ECO:0000256" key="2">
    <source>
        <dbReference type="ARBA" id="ARBA00004191"/>
    </source>
</evidence>
<evidence type="ECO:0000256" key="6">
    <source>
        <dbReference type="ARBA" id="ARBA00019762"/>
    </source>
</evidence>